<feature type="domain" description="F-box" evidence="1">
    <location>
        <begin position="1"/>
        <end position="47"/>
    </location>
</feature>
<dbReference type="EMBL" id="ADMH02001285">
    <property type="protein sequence ID" value="ETN63172.1"/>
    <property type="molecule type" value="Genomic_DNA"/>
</dbReference>
<dbReference type="Gene3D" id="1.20.1280.50">
    <property type="match status" value="1"/>
</dbReference>
<reference evidence="3" key="4">
    <citation type="submission" date="2015-06" db="UniProtKB">
        <authorList>
            <consortium name="EnsemblMetazoa"/>
        </authorList>
    </citation>
    <scope>IDENTIFICATION</scope>
</reference>
<evidence type="ECO:0000313" key="4">
    <source>
        <dbReference type="Proteomes" id="UP000000673"/>
    </source>
</evidence>
<dbReference type="InterPro" id="IPR032675">
    <property type="entry name" value="LRR_dom_sf"/>
</dbReference>
<reference evidence="2 4" key="1">
    <citation type="journal article" date="2010" name="BMC Genomics">
        <title>Combination of measures distinguishes pre-miRNAs from other stem-loops in the genome of the newly sequenced Anopheles darlingi.</title>
        <authorList>
            <person name="Mendes N.D."/>
            <person name="Freitas A.T."/>
            <person name="Vasconcelos A.T."/>
            <person name="Sagot M.F."/>
        </authorList>
    </citation>
    <scope>NUCLEOTIDE SEQUENCE</scope>
</reference>
<dbReference type="SUPFAM" id="SSF52047">
    <property type="entry name" value="RNI-like"/>
    <property type="match status" value="1"/>
</dbReference>
<evidence type="ECO:0000313" key="2">
    <source>
        <dbReference type="EMBL" id="ETN63172.1"/>
    </source>
</evidence>
<dbReference type="InterPro" id="IPR036047">
    <property type="entry name" value="F-box-like_dom_sf"/>
</dbReference>
<dbReference type="PROSITE" id="PS50181">
    <property type="entry name" value="FBOX"/>
    <property type="match status" value="1"/>
</dbReference>
<accession>W5JFM2</accession>
<reference evidence="2" key="3">
    <citation type="journal article" date="2013" name="Nucleic Acids Res.">
        <title>The genome of Anopheles darlingi, the main neotropical malaria vector.</title>
        <authorList>
            <person name="Marinotti O."/>
            <person name="Cerqueira G.C."/>
            <person name="de Almeida L.G."/>
            <person name="Ferro M.I."/>
            <person name="Loreto E.L."/>
            <person name="Zaha A."/>
            <person name="Teixeira S.M."/>
            <person name="Wespiser A.R."/>
            <person name="Almeida E Silva A."/>
            <person name="Schlindwein A.D."/>
            <person name="Pacheco A.C."/>
            <person name="Silva A.L."/>
            <person name="Graveley B.R."/>
            <person name="Walenz B.P."/>
            <person name="Lima Bde A."/>
            <person name="Ribeiro C.A."/>
            <person name="Nunes-Silva C.G."/>
            <person name="de Carvalho C.R."/>
            <person name="Soares C.M."/>
            <person name="de Menezes C.B."/>
            <person name="Matiolli C."/>
            <person name="Caffrey D."/>
            <person name="Araujo D.A."/>
            <person name="de Oliveira D.M."/>
            <person name="Golenbock D."/>
            <person name="Grisard E.C."/>
            <person name="Fantinatti-Garboggini F."/>
            <person name="de Carvalho F.M."/>
            <person name="Barcellos F.G."/>
            <person name="Prosdocimi F."/>
            <person name="May G."/>
            <person name="Azevedo Junior G.M."/>
            <person name="Guimaraes G.M."/>
            <person name="Goldman G.H."/>
            <person name="Padilha I.Q."/>
            <person name="Batista Jda S."/>
            <person name="Ferro J.A."/>
            <person name="Ribeiro J.M."/>
            <person name="Fietto J.L."/>
            <person name="Dabbas K.M."/>
            <person name="Cerdeira L."/>
            <person name="Agnez-Lima L.F."/>
            <person name="Brocchi M."/>
            <person name="de Carvalho M.O."/>
            <person name="Teixeira Mde M."/>
            <person name="Diniz Maia Mde M."/>
            <person name="Goldman M.H."/>
            <person name="Cruz Schneider M.P."/>
            <person name="Felipe M.S."/>
            <person name="Hungria M."/>
            <person name="Nicolas M.F."/>
            <person name="Pereira M."/>
            <person name="Montes M.A."/>
            <person name="Cantao M.E."/>
            <person name="Vincentz M."/>
            <person name="Rafael M.S."/>
            <person name="Silverman N."/>
            <person name="Stoco P.H."/>
            <person name="Souza R.C."/>
            <person name="Vicentini R."/>
            <person name="Gazzinelli R.T."/>
            <person name="Neves Rde O."/>
            <person name="Silva R."/>
            <person name="Astolfi-Filho S."/>
            <person name="Maciel T.E."/>
            <person name="Urmenyi T.P."/>
            <person name="Tadei W.P."/>
            <person name="Camargo E.P."/>
            <person name="de Vasconcelos A.T."/>
        </authorList>
    </citation>
    <scope>NUCLEOTIDE SEQUENCE</scope>
</reference>
<dbReference type="EnsemblMetazoa" id="ADAC005119-RA">
    <property type="protein sequence ID" value="ADAC005119-PA"/>
    <property type="gene ID" value="ADAC005119"/>
</dbReference>
<dbReference type="VEuPathDB" id="VectorBase:ADAC005119"/>
<keyword evidence="4" id="KW-1185">Reference proteome</keyword>
<reference evidence="2" key="2">
    <citation type="submission" date="2010-05" db="EMBL/GenBank/DDBJ databases">
        <authorList>
            <person name="Almeida L.G."/>
            <person name="Nicolas M.F."/>
            <person name="Souza R.C."/>
            <person name="Vasconcelos A.T.R."/>
        </authorList>
    </citation>
    <scope>NUCLEOTIDE SEQUENCE</scope>
</reference>
<dbReference type="eggNOG" id="ENOG502TCYU">
    <property type="taxonomic scope" value="Eukaryota"/>
</dbReference>
<protein>
    <recommendedName>
        <fullName evidence="1">F-box domain-containing protein</fullName>
    </recommendedName>
</protein>
<dbReference type="OMA" id="CLMAFTR"/>
<dbReference type="VEuPathDB" id="VectorBase:ADAR2_007309"/>
<proteinExistence type="predicted"/>
<dbReference type="Pfam" id="PF00646">
    <property type="entry name" value="F-box"/>
    <property type="match status" value="1"/>
</dbReference>
<name>W5JFM2_ANODA</name>
<dbReference type="SUPFAM" id="SSF81383">
    <property type="entry name" value="F-box domain"/>
    <property type="match status" value="1"/>
</dbReference>
<gene>
    <name evidence="2" type="ORF">AND_005119</name>
</gene>
<organism evidence="2">
    <name type="scientific">Anopheles darlingi</name>
    <name type="common">Mosquito</name>
    <dbReference type="NCBI Taxonomy" id="43151"/>
    <lineage>
        <taxon>Eukaryota</taxon>
        <taxon>Metazoa</taxon>
        <taxon>Ecdysozoa</taxon>
        <taxon>Arthropoda</taxon>
        <taxon>Hexapoda</taxon>
        <taxon>Insecta</taxon>
        <taxon>Pterygota</taxon>
        <taxon>Neoptera</taxon>
        <taxon>Endopterygota</taxon>
        <taxon>Diptera</taxon>
        <taxon>Nematocera</taxon>
        <taxon>Culicoidea</taxon>
        <taxon>Culicidae</taxon>
        <taxon>Anophelinae</taxon>
        <taxon>Anopheles</taxon>
    </lineage>
</organism>
<dbReference type="HOGENOM" id="CLU_545393_0_0_1"/>
<sequence length="439" mass="51225">MANFNWMPNEILELIFENLDFRTRRNLTLVCRRWNDVLLSKRFMERHLVLAIDGNRAIDPKQPLPQRCYPNIRLRFDTPPLGNYNEQQQLKALRTVLSACVPAPIYCRLHTQPNGNTRWNIPFTEQLLNYGTLKTFHVIGSCKADHHRALPMLLRMDELRTLKVEVTDVDGLHLLVAPKLTELHLWARSEQHLKLVRKYCAQLLTLRVHFDAKESFCFYSLDLSNLRTLAIDRRLKGMTKSEQNVSIAFFRRLVHLQTLELTVKFIDSYVLHTMCAKLTQLKQLSLQVSEGTIELVHIAKLVGLQRLRVVAPRVNLQNVALQALCTLELGSAELGAGTYVEGIDCLMAFTRLRSLTLRNVKIYPEVLQLTPTYAVERMILSDYRRLEETHLLILVKRFPALRWLWINHCHGLYEREIYKLKRMQPKLRVAFDEAKSNRL</sequence>
<dbReference type="Proteomes" id="UP000000673">
    <property type="component" value="Unassembled WGS sequence"/>
</dbReference>
<evidence type="ECO:0000259" key="1">
    <source>
        <dbReference type="PROSITE" id="PS50181"/>
    </source>
</evidence>
<dbReference type="InterPro" id="IPR001810">
    <property type="entry name" value="F-box_dom"/>
</dbReference>
<dbReference type="AlphaFoldDB" id="W5JFM2"/>
<dbReference type="CDD" id="cd09917">
    <property type="entry name" value="F-box_SF"/>
    <property type="match status" value="1"/>
</dbReference>
<dbReference type="Gene3D" id="3.80.10.10">
    <property type="entry name" value="Ribonuclease Inhibitor"/>
    <property type="match status" value="1"/>
</dbReference>
<dbReference type="SMART" id="SM00256">
    <property type="entry name" value="FBOX"/>
    <property type="match status" value="1"/>
</dbReference>
<evidence type="ECO:0000313" key="3">
    <source>
        <dbReference type="EnsemblMetazoa" id="ADAC005119-PA"/>
    </source>
</evidence>